<dbReference type="GO" id="GO:0016887">
    <property type="term" value="F:ATP hydrolysis activity"/>
    <property type="evidence" value="ECO:0007669"/>
    <property type="project" value="InterPro"/>
</dbReference>
<dbReference type="GO" id="GO:0005886">
    <property type="term" value="C:plasma membrane"/>
    <property type="evidence" value="ECO:0007669"/>
    <property type="project" value="UniProtKB-SubCell"/>
</dbReference>
<dbReference type="Gene3D" id="3.40.50.300">
    <property type="entry name" value="P-loop containing nucleotide triphosphate hydrolases"/>
    <property type="match status" value="1"/>
</dbReference>
<sequence>MIKSIIKNYLQHFTYFYSYLGNRIFISFGLSIGVALLDGLGLAMFLPLLEMMGGGEQSIESLGNLRFLIDGFNSLNISLTMTSVLVVMLLFFVLKGIVRFIESYYKVILQRYFIQKIRFSQIDLLTEYNYKSFVMSDSGRIQNTVSGEVNKVLGAYNGYFFAMQGLIMVMVYTGLAFTVNPQFTILVIIGGSMSNLLYSWIFKKTKAISRKLTDSNHDFQGLLIQKVAFFKYLKATGQLKDFSNKLKEKVTEIENYLKRIGFLNAFINGIREPLVITVVVGVIILEINALDGSINLILLSLLFFYRALTYLMNLQNYWNAFLANHGSLENMQEFLTELEFGKEENGKIEFEGFEKEIKFQGVGFQYRDEVILTDLNFSIKKNQTVALVGESGSGKTTLMNLLSGLVLPDRGTITVDGKSILDLERGTYQKKIGYITQDPVIFDDTVFNNVTFWAEPNEANKRKFWKALEQASIGDFVKGLPELENTRLGNNGIMVSGGQKQRFSIARELFKDVDFLMMDEATSALDSETEQLIKQNMELLKGKVTIIMIAHRLSTVKHADQIILLNKGQIKEIDNFEGLASNSESFRRMVEAQEF</sequence>
<dbReference type="PANTHER" id="PTHR43394:SF1">
    <property type="entry name" value="ATP-BINDING CASSETTE SUB-FAMILY B MEMBER 10, MITOCHONDRIAL"/>
    <property type="match status" value="1"/>
</dbReference>
<keyword evidence="13" id="KW-1185">Reference proteome</keyword>
<dbReference type="SUPFAM" id="SSF90123">
    <property type="entry name" value="ABC transporter transmembrane region"/>
    <property type="match status" value="1"/>
</dbReference>
<keyword evidence="7 9" id="KW-1133">Transmembrane helix</keyword>
<dbReference type="RefSeq" id="WP_258422722.1">
    <property type="nucleotide sequence ID" value="NZ_JANSUY010000003.1"/>
</dbReference>
<comment type="subcellular location">
    <subcellularLocation>
        <location evidence="1">Cell membrane</location>
        <topology evidence="1">Multi-pass membrane protein</topology>
    </subcellularLocation>
</comment>
<dbReference type="Proteomes" id="UP001142175">
    <property type="component" value="Unassembled WGS sequence"/>
</dbReference>
<comment type="caution">
    <text evidence="12">The sequence shown here is derived from an EMBL/GenBank/DDBJ whole genome shotgun (WGS) entry which is preliminary data.</text>
</comment>
<keyword evidence="5" id="KW-0547">Nucleotide-binding</keyword>
<feature type="domain" description="ABC transporter" evidence="10">
    <location>
        <begin position="357"/>
        <end position="592"/>
    </location>
</feature>
<evidence type="ECO:0000313" key="12">
    <source>
        <dbReference type="EMBL" id="MCR9014844.1"/>
    </source>
</evidence>
<dbReference type="Pfam" id="PF00005">
    <property type="entry name" value="ABC_tran"/>
    <property type="match status" value="1"/>
</dbReference>
<dbReference type="SMART" id="SM00382">
    <property type="entry name" value="AAA"/>
    <property type="match status" value="1"/>
</dbReference>
<evidence type="ECO:0000256" key="9">
    <source>
        <dbReference type="SAM" id="Phobius"/>
    </source>
</evidence>
<dbReference type="InterPro" id="IPR017871">
    <property type="entry name" value="ABC_transporter-like_CS"/>
</dbReference>
<dbReference type="InterPro" id="IPR011527">
    <property type="entry name" value="ABC1_TM_dom"/>
</dbReference>
<evidence type="ECO:0000313" key="13">
    <source>
        <dbReference type="Proteomes" id="UP001142175"/>
    </source>
</evidence>
<keyword evidence="6 12" id="KW-0067">ATP-binding</keyword>
<evidence type="ECO:0000256" key="1">
    <source>
        <dbReference type="ARBA" id="ARBA00004651"/>
    </source>
</evidence>
<proteinExistence type="predicted"/>
<dbReference type="Pfam" id="PF00664">
    <property type="entry name" value="ABC_membrane"/>
    <property type="match status" value="1"/>
</dbReference>
<dbReference type="GO" id="GO:0005524">
    <property type="term" value="F:ATP binding"/>
    <property type="evidence" value="ECO:0007669"/>
    <property type="project" value="UniProtKB-KW"/>
</dbReference>
<dbReference type="PROSITE" id="PS50929">
    <property type="entry name" value="ABC_TM1F"/>
    <property type="match status" value="1"/>
</dbReference>
<dbReference type="PROSITE" id="PS00211">
    <property type="entry name" value="ABC_TRANSPORTER_1"/>
    <property type="match status" value="1"/>
</dbReference>
<keyword evidence="8 9" id="KW-0472">Membrane</keyword>
<evidence type="ECO:0000256" key="6">
    <source>
        <dbReference type="ARBA" id="ARBA00022840"/>
    </source>
</evidence>
<evidence type="ECO:0000256" key="5">
    <source>
        <dbReference type="ARBA" id="ARBA00022741"/>
    </source>
</evidence>
<feature type="transmembrane region" description="Helical" evidence="9">
    <location>
        <begin position="159"/>
        <end position="177"/>
    </location>
</feature>
<gene>
    <name evidence="12" type="ORF">NU887_07320</name>
</gene>
<feature type="transmembrane region" description="Helical" evidence="9">
    <location>
        <begin position="183"/>
        <end position="202"/>
    </location>
</feature>
<feature type="domain" description="ABC transmembrane type-1" evidence="11">
    <location>
        <begin position="65"/>
        <end position="323"/>
    </location>
</feature>
<protein>
    <submittedName>
        <fullName evidence="12">ABC transporter ATP-binding protein/permease</fullName>
    </submittedName>
</protein>
<evidence type="ECO:0000256" key="4">
    <source>
        <dbReference type="ARBA" id="ARBA00022692"/>
    </source>
</evidence>
<reference evidence="12" key="1">
    <citation type="submission" date="2022-08" db="EMBL/GenBank/DDBJ databases">
        <authorList>
            <person name="Zhang D."/>
        </authorList>
    </citation>
    <scope>NUCLEOTIDE SEQUENCE</scope>
    <source>
        <strain evidence="12">XJ19-11</strain>
    </source>
</reference>
<evidence type="ECO:0000256" key="7">
    <source>
        <dbReference type="ARBA" id="ARBA00022989"/>
    </source>
</evidence>
<keyword evidence="3" id="KW-1003">Cell membrane</keyword>
<feature type="transmembrane region" description="Helical" evidence="9">
    <location>
        <begin position="293"/>
        <end position="312"/>
    </location>
</feature>
<keyword evidence="2" id="KW-0813">Transport</keyword>
<dbReference type="FunFam" id="3.40.50.300:FF:000299">
    <property type="entry name" value="ABC transporter ATP-binding protein/permease"/>
    <property type="match status" value="1"/>
</dbReference>
<dbReference type="InterPro" id="IPR036640">
    <property type="entry name" value="ABC1_TM_sf"/>
</dbReference>
<evidence type="ECO:0000259" key="10">
    <source>
        <dbReference type="PROSITE" id="PS50893"/>
    </source>
</evidence>
<accession>A0A9X2P2L9</accession>
<dbReference type="InterPro" id="IPR027417">
    <property type="entry name" value="P-loop_NTPase"/>
</dbReference>
<dbReference type="Gene3D" id="1.20.1560.10">
    <property type="entry name" value="ABC transporter type 1, transmembrane domain"/>
    <property type="match status" value="1"/>
</dbReference>
<dbReference type="EMBL" id="JANSUY010000003">
    <property type="protein sequence ID" value="MCR9014844.1"/>
    <property type="molecule type" value="Genomic_DNA"/>
</dbReference>
<evidence type="ECO:0000256" key="2">
    <source>
        <dbReference type="ARBA" id="ARBA00022448"/>
    </source>
</evidence>
<dbReference type="InterPro" id="IPR039421">
    <property type="entry name" value="Type_1_exporter"/>
</dbReference>
<feature type="transmembrane region" description="Helical" evidence="9">
    <location>
        <begin position="20"/>
        <end position="46"/>
    </location>
</feature>
<dbReference type="InterPro" id="IPR003593">
    <property type="entry name" value="AAA+_ATPase"/>
</dbReference>
<dbReference type="InterPro" id="IPR003439">
    <property type="entry name" value="ABC_transporter-like_ATP-bd"/>
</dbReference>
<dbReference type="SUPFAM" id="SSF52540">
    <property type="entry name" value="P-loop containing nucleoside triphosphate hydrolases"/>
    <property type="match status" value="1"/>
</dbReference>
<dbReference type="GO" id="GO:0015421">
    <property type="term" value="F:ABC-type oligopeptide transporter activity"/>
    <property type="evidence" value="ECO:0007669"/>
    <property type="project" value="TreeGrafter"/>
</dbReference>
<evidence type="ECO:0000256" key="3">
    <source>
        <dbReference type="ARBA" id="ARBA00022475"/>
    </source>
</evidence>
<name>A0A9X2P2L9_9BACT</name>
<feature type="transmembrane region" description="Helical" evidence="9">
    <location>
        <begin position="75"/>
        <end position="94"/>
    </location>
</feature>
<dbReference type="AlphaFoldDB" id="A0A9X2P2L9"/>
<organism evidence="12 13">
    <name type="scientific">Aquiflexum gelatinilyticum</name>
    <dbReference type="NCBI Taxonomy" id="2961943"/>
    <lineage>
        <taxon>Bacteria</taxon>
        <taxon>Pseudomonadati</taxon>
        <taxon>Bacteroidota</taxon>
        <taxon>Cytophagia</taxon>
        <taxon>Cytophagales</taxon>
        <taxon>Cyclobacteriaceae</taxon>
        <taxon>Aquiflexum</taxon>
    </lineage>
</organism>
<dbReference type="PANTHER" id="PTHR43394">
    <property type="entry name" value="ATP-DEPENDENT PERMEASE MDL1, MITOCHONDRIAL"/>
    <property type="match status" value="1"/>
</dbReference>
<dbReference type="PROSITE" id="PS50893">
    <property type="entry name" value="ABC_TRANSPORTER_2"/>
    <property type="match status" value="1"/>
</dbReference>
<keyword evidence="4 9" id="KW-0812">Transmembrane</keyword>
<evidence type="ECO:0000259" key="11">
    <source>
        <dbReference type="PROSITE" id="PS50929"/>
    </source>
</evidence>
<evidence type="ECO:0000256" key="8">
    <source>
        <dbReference type="ARBA" id="ARBA00023136"/>
    </source>
</evidence>